<proteinExistence type="predicted"/>
<protein>
    <submittedName>
        <fullName evidence="1">Uncharacterized protein</fullName>
    </submittedName>
</protein>
<name>A0A9K3LV60_9STRA</name>
<evidence type="ECO:0000313" key="1">
    <source>
        <dbReference type="EMBL" id="KAG7367246.1"/>
    </source>
</evidence>
<keyword evidence="2" id="KW-1185">Reference proteome</keyword>
<dbReference type="OrthoDB" id="10058185at2759"/>
<reference evidence="1" key="2">
    <citation type="submission" date="2021-04" db="EMBL/GenBank/DDBJ databases">
        <authorList>
            <person name="Podell S."/>
        </authorList>
    </citation>
    <scope>NUCLEOTIDE SEQUENCE</scope>
    <source>
        <strain evidence="1">Hildebrandi</strain>
    </source>
</reference>
<gene>
    <name evidence="1" type="ORF">IV203_029917</name>
</gene>
<organism evidence="1 2">
    <name type="scientific">Nitzschia inconspicua</name>
    <dbReference type="NCBI Taxonomy" id="303405"/>
    <lineage>
        <taxon>Eukaryota</taxon>
        <taxon>Sar</taxon>
        <taxon>Stramenopiles</taxon>
        <taxon>Ochrophyta</taxon>
        <taxon>Bacillariophyta</taxon>
        <taxon>Bacillariophyceae</taxon>
        <taxon>Bacillariophycidae</taxon>
        <taxon>Bacillariales</taxon>
        <taxon>Bacillariaceae</taxon>
        <taxon>Nitzschia</taxon>
    </lineage>
</organism>
<dbReference type="AlphaFoldDB" id="A0A9K3LV60"/>
<dbReference type="EMBL" id="JAGRRH010000007">
    <property type="protein sequence ID" value="KAG7367246.1"/>
    <property type="molecule type" value="Genomic_DNA"/>
</dbReference>
<evidence type="ECO:0000313" key="2">
    <source>
        <dbReference type="Proteomes" id="UP000693970"/>
    </source>
</evidence>
<reference evidence="1" key="1">
    <citation type="journal article" date="2021" name="Sci. Rep.">
        <title>Diploid genomic architecture of Nitzschia inconspicua, an elite biomass production diatom.</title>
        <authorList>
            <person name="Oliver A."/>
            <person name="Podell S."/>
            <person name="Pinowska A."/>
            <person name="Traller J.C."/>
            <person name="Smith S.R."/>
            <person name="McClure R."/>
            <person name="Beliaev A."/>
            <person name="Bohutskyi P."/>
            <person name="Hill E.A."/>
            <person name="Rabines A."/>
            <person name="Zheng H."/>
            <person name="Allen L.Z."/>
            <person name="Kuo A."/>
            <person name="Grigoriev I.V."/>
            <person name="Allen A.E."/>
            <person name="Hazlebeck D."/>
            <person name="Allen E.E."/>
        </authorList>
    </citation>
    <scope>NUCLEOTIDE SEQUENCE</scope>
    <source>
        <strain evidence="1">Hildebrandi</strain>
    </source>
</reference>
<sequence length="222" mass="25237">MRWNFAPTKILSSPTTFGFSKYDAKYWAIHWPIVVDNLLAASCQTPKQKLVFCDNLYAYVPGRDTSPSMTKTVLPSLNIPGVRALIQNKFKEKMNERTSRFHCRCEWCRLFGPGITNLSFLGDTFTKAIVSGSSNKRPLVIGSCKNMHDFAPRNISPTHHMLLELIAVLTAGSGNAHIPSKARRRRKFPMTSPELLLSTKLQRYWSCMEDGLVVSWVWWIPS</sequence>
<comment type="caution">
    <text evidence="1">The sequence shown here is derived from an EMBL/GenBank/DDBJ whole genome shotgun (WGS) entry which is preliminary data.</text>
</comment>
<dbReference type="Proteomes" id="UP000693970">
    <property type="component" value="Unassembled WGS sequence"/>
</dbReference>
<accession>A0A9K3LV60</accession>